<name>A0ABN2PK12_9MICC</name>
<feature type="region of interest" description="Disordered" evidence="1">
    <location>
        <begin position="1"/>
        <end position="24"/>
    </location>
</feature>
<dbReference type="RefSeq" id="WP_152228691.1">
    <property type="nucleotide sequence ID" value="NZ_BAAALV010000007.1"/>
</dbReference>
<dbReference type="Proteomes" id="UP001500784">
    <property type="component" value="Unassembled WGS sequence"/>
</dbReference>
<sequence length="411" mass="43953">MGKTFGKRLETSRQERHLSRRELGGPELAEREVSLLETGRREPGRQVLGHLAERLAAAPGCPPRAGGPNSAIYLGLAASQAWDERNYFVCLETAVAAAAGARSEDDAEDWFEMSLLAGNAWLKLGHYRFCIKQASALARHPLARSRAELRARALELLARACQGAGRLPEAVRHSRQAVESAQEGPAAAEVGLAACLSLAAALTESGRLSQAWEYCRVMVLPLAETVPDTLLAGKGFWAVGNVAFRRGDTVAGLRYHQRAAALLSPRLDVGLWASFNKASASMRLASGLHDEQTFTCIRRAEAALAVVGASRGDSLDIVHAHGRWQHLNGNYSRAVDLLSEVWAERGALSPQTAAEVALQLGLSLGSLGQMEAAAHRLQESESLFRMAGAADRSGHVRALAEALAENPGPVG</sequence>
<organism evidence="2 3">
    <name type="scientific">Arthrobacter gandavensis</name>
    <dbReference type="NCBI Taxonomy" id="169960"/>
    <lineage>
        <taxon>Bacteria</taxon>
        <taxon>Bacillati</taxon>
        <taxon>Actinomycetota</taxon>
        <taxon>Actinomycetes</taxon>
        <taxon>Micrococcales</taxon>
        <taxon>Micrococcaceae</taxon>
        <taxon>Arthrobacter</taxon>
    </lineage>
</organism>
<dbReference type="CDD" id="cd00093">
    <property type="entry name" value="HTH_XRE"/>
    <property type="match status" value="1"/>
</dbReference>
<feature type="compositionally biased region" description="Basic and acidic residues" evidence="1">
    <location>
        <begin position="7"/>
        <end position="24"/>
    </location>
</feature>
<dbReference type="EMBL" id="BAAALV010000007">
    <property type="protein sequence ID" value="GAA1921385.1"/>
    <property type="molecule type" value="Genomic_DNA"/>
</dbReference>
<accession>A0ABN2PK12</accession>
<dbReference type="Gene3D" id="1.25.40.10">
    <property type="entry name" value="Tetratricopeptide repeat domain"/>
    <property type="match status" value="1"/>
</dbReference>
<evidence type="ECO:0000313" key="2">
    <source>
        <dbReference type="EMBL" id="GAA1921385.1"/>
    </source>
</evidence>
<protein>
    <submittedName>
        <fullName evidence="2">Uncharacterized protein</fullName>
    </submittedName>
</protein>
<dbReference type="InterPro" id="IPR011990">
    <property type="entry name" value="TPR-like_helical_dom_sf"/>
</dbReference>
<evidence type="ECO:0000256" key="1">
    <source>
        <dbReference type="SAM" id="MobiDB-lite"/>
    </source>
</evidence>
<gene>
    <name evidence="2" type="ORF">GCM10009688_28000</name>
</gene>
<reference evidence="2 3" key="1">
    <citation type="journal article" date="2019" name="Int. J. Syst. Evol. Microbiol.">
        <title>The Global Catalogue of Microorganisms (GCM) 10K type strain sequencing project: providing services to taxonomists for standard genome sequencing and annotation.</title>
        <authorList>
            <consortium name="The Broad Institute Genomics Platform"/>
            <consortium name="The Broad Institute Genome Sequencing Center for Infectious Disease"/>
            <person name="Wu L."/>
            <person name="Ma J."/>
        </authorList>
    </citation>
    <scope>NUCLEOTIDE SEQUENCE [LARGE SCALE GENOMIC DNA]</scope>
    <source>
        <strain evidence="2 3">JCM 13316</strain>
    </source>
</reference>
<keyword evidence="3" id="KW-1185">Reference proteome</keyword>
<dbReference type="InterPro" id="IPR001387">
    <property type="entry name" value="Cro/C1-type_HTH"/>
</dbReference>
<proteinExistence type="predicted"/>
<dbReference type="SUPFAM" id="SSF48452">
    <property type="entry name" value="TPR-like"/>
    <property type="match status" value="1"/>
</dbReference>
<comment type="caution">
    <text evidence="2">The sequence shown here is derived from an EMBL/GenBank/DDBJ whole genome shotgun (WGS) entry which is preliminary data.</text>
</comment>
<evidence type="ECO:0000313" key="3">
    <source>
        <dbReference type="Proteomes" id="UP001500784"/>
    </source>
</evidence>